<dbReference type="EMBL" id="KY290955">
    <property type="protein sequence ID" value="APU01611.1"/>
    <property type="molecule type" value="Genomic_DNA"/>
</dbReference>
<accession>A0A219YC79</accession>
<sequence>MKNIKYIYNEFMETQNISIITGLLNPIRELEHYEFERGNPDIFKDESGTLSIDYYGNVEFENSFKLHPRLWATNLNVPEPYDIVVLLNGVLYESPETYSERDFVVASVKCLETELTVDYIRDEWNQTGYNDLAFNQAVQDWKKGE</sequence>
<proteinExistence type="predicted"/>
<evidence type="ECO:0000313" key="1">
    <source>
        <dbReference type="EMBL" id="APU01611.1"/>
    </source>
</evidence>
<protein>
    <submittedName>
        <fullName evidence="1">Uncharacterized protein</fullName>
    </submittedName>
</protein>
<dbReference type="Proteomes" id="UP000225215">
    <property type="component" value="Segment"/>
</dbReference>
<organism evidence="1 2">
    <name type="scientific">Aeromonas phage 65.2</name>
    <dbReference type="NCBI Taxonomy" id="1932896"/>
    <lineage>
        <taxon>Viruses</taxon>
        <taxon>Duplodnaviria</taxon>
        <taxon>Heunggongvirae</taxon>
        <taxon>Uroviricota</taxon>
        <taxon>Caudoviricetes</taxon>
        <taxon>Pantevenvirales</taxon>
        <taxon>Straboviridae</taxon>
        <taxon>Emmerichvirinae</taxon>
        <taxon>Ishigurovirus</taxon>
        <taxon>Ishigurovirus osborne</taxon>
    </lineage>
</organism>
<reference evidence="1 2" key="1">
    <citation type="journal article" date="2017" name="Sci. Rep.">
        <title>Characterization and diversity of phages infecting Aeromonas salmonicida subsp. salmonicida.</title>
        <authorList>
            <person name="Vincent A.T."/>
            <person name="Paquet V.E."/>
            <person name="Bernatchez A."/>
            <person name="Tremblay D.M."/>
            <person name="Moineau S."/>
            <person name="Charette S.J."/>
        </authorList>
    </citation>
    <scope>NUCLEOTIDE SEQUENCE [LARGE SCALE GENOMIC DNA]</scope>
</reference>
<evidence type="ECO:0000313" key="2">
    <source>
        <dbReference type="Proteomes" id="UP000225215"/>
    </source>
</evidence>
<name>A0A219YC79_9CAUD</name>